<dbReference type="EMBL" id="CP016620">
    <property type="protein sequence ID" value="ANY84880.1"/>
    <property type="molecule type" value="Genomic_DNA"/>
</dbReference>
<evidence type="ECO:0000256" key="1">
    <source>
        <dbReference type="SAM" id="MobiDB-lite"/>
    </source>
</evidence>
<sequence>MATDLDRSDHVEWELRLVVRSAGAAEDILRPWAGALDLIGGVGFDDGRREVEFDRAQGRIPPAGGGEGGTVPPVGRGTALKQGANIPRDYRMTGNRRGFVARGASLPDVLLAFQAATPIRARPASKGPG</sequence>
<keyword evidence="2" id="KW-0614">Plasmid</keyword>
<geneLocation type="plasmid" evidence="2">
    <name>unnamed4</name>
</geneLocation>
<reference evidence="2" key="1">
    <citation type="submission" date="2016-07" db="EMBL/GenBank/DDBJ databases">
        <title>Microvirga ossetica sp. nov. a new species of rhizobia isolated from root nodules of the legume species Vicia alpestris Steven originated from North Ossetia region in the Caucasus.</title>
        <authorList>
            <person name="Safronova V.I."/>
            <person name="Kuznetsova I.G."/>
            <person name="Sazanova A.L."/>
            <person name="Belimov A."/>
            <person name="Andronov E."/>
            <person name="Osledkin Y.S."/>
            <person name="Onishchuk O.P."/>
            <person name="Kurchak O.N."/>
            <person name="Shaposhnikov A.I."/>
            <person name="Willems A."/>
            <person name="Tikhonovich I.A."/>
        </authorList>
    </citation>
    <scope>NUCLEOTIDE SEQUENCE [LARGE SCALE GENOMIC DNA]</scope>
    <source>
        <strain evidence="2">V5/3M</strain>
        <plasmid evidence="2">unnamed4</plasmid>
    </source>
</reference>
<name>A0A1B2EY16_9HYPH</name>
<evidence type="ECO:0000313" key="2">
    <source>
        <dbReference type="EMBL" id="ANY84880.1"/>
    </source>
</evidence>
<proteinExistence type="predicted"/>
<dbReference type="KEGG" id="moc:BB934_42340"/>
<dbReference type="AlphaFoldDB" id="A0A1B2EY16"/>
<organism evidence="2">
    <name type="scientific">Microvirga ossetica</name>
    <dbReference type="NCBI Taxonomy" id="1882682"/>
    <lineage>
        <taxon>Bacteria</taxon>
        <taxon>Pseudomonadati</taxon>
        <taxon>Pseudomonadota</taxon>
        <taxon>Alphaproteobacteria</taxon>
        <taxon>Hyphomicrobiales</taxon>
        <taxon>Methylobacteriaceae</taxon>
        <taxon>Microvirga</taxon>
    </lineage>
</organism>
<feature type="region of interest" description="Disordered" evidence="1">
    <location>
        <begin position="57"/>
        <end position="81"/>
    </location>
</feature>
<gene>
    <name evidence="2" type="ORF">BB934_42340</name>
</gene>
<accession>A0A1B2EY16</accession>
<feature type="compositionally biased region" description="Low complexity" evidence="1">
    <location>
        <begin position="70"/>
        <end position="79"/>
    </location>
</feature>
<protein>
    <submittedName>
        <fullName evidence="2">Uncharacterized protein</fullName>
    </submittedName>
</protein>